<evidence type="ECO:0000313" key="3">
    <source>
        <dbReference type="Proteomes" id="UP000592180"/>
    </source>
</evidence>
<name>A0A840KK41_9FLAO</name>
<sequence>MKTKIIYIILLISCSMFYGQRVNNSGSSTTVTSTSGGSGTQRDGINLAQIFPNPCSNSLTLSSHVMSIVSYTIYDEHQNLKLNVTSRNEIQSGVSVNLPQGKYFINIQLQNGTSGHQFIKTDNQPLFITTNSTPLLSQ</sequence>
<evidence type="ECO:0000256" key="1">
    <source>
        <dbReference type="ARBA" id="ARBA00022729"/>
    </source>
</evidence>
<accession>A0A840KK41</accession>
<dbReference type="NCBIfam" id="TIGR04183">
    <property type="entry name" value="Por_Secre_tail"/>
    <property type="match status" value="1"/>
</dbReference>
<keyword evidence="3" id="KW-1185">Reference proteome</keyword>
<proteinExistence type="predicted"/>
<keyword evidence="1" id="KW-0732">Signal</keyword>
<comment type="caution">
    <text evidence="2">The sequence shown here is derived from an EMBL/GenBank/DDBJ whole genome shotgun (WGS) entry which is preliminary data.</text>
</comment>
<dbReference type="RefSeq" id="WP_184192052.1">
    <property type="nucleotide sequence ID" value="NZ_JACHLE010000009.1"/>
</dbReference>
<evidence type="ECO:0000313" key="2">
    <source>
        <dbReference type="EMBL" id="MBB4808277.1"/>
    </source>
</evidence>
<organism evidence="2 3">
    <name type="scientific">Chryseobacterium defluvii</name>
    <dbReference type="NCBI Taxonomy" id="160396"/>
    <lineage>
        <taxon>Bacteria</taxon>
        <taxon>Pseudomonadati</taxon>
        <taxon>Bacteroidota</taxon>
        <taxon>Flavobacteriia</taxon>
        <taxon>Flavobacteriales</taxon>
        <taxon>Weeksellaceae</taxon>
        <taxon>Chryseobacterium group</taxon>
        <taxon>Chryseobacterium</taxon>
    </lineage>
</organism>
<reference evidence="2 3" key="1">
    <citation type="submission" date="2020-08" db="EMBL/GenBank/DDBJ databases">
        <title>Functional genomics of gut bacteria from endangered species of beetles.</title>
        <authorList>
            <person name="Carlos-Shanley C."/>
        </authorList>
    </citation>
    <scope>NUCLEOTIDE SEQUENCE [LARGE SCALE GENOMIC DNA]</scope>
    <source>
        <strain evidence="2 3">S00151</strain>
    </source>
</reference>
<dbReference type="EMBL" id="JACHLE010000009">
    <property type="protein sequence ID" value="MBB4808277.1"/>
    <property type="molecule type" value="Genomic_DNA"/>
</dbReference>
<gene>
    <name evidence="2" type="ORF">HNP38_003619</name>
</gene>
<protein>
    <submittedName>
        <fullName evidence="2">Uncharacterized protein</fullName>
    </submittedName>
</protein>
<dbReference type="InterPro" id="IPR026444">
    <property type="entry name" value="Secre_tail"/>
</dbReference>
<dbReference type="AlphaFoldDB" id="A0A840KK41"/>
<dbReference type="Proteomes" id="UP000592180">
    <property type="component" value="Unassembled WGS sequence"/>
</dbReference>